<dbReference type="Gene3D" id="1.10.10.60">
    <property type="entry name" value="Homeodomain-like"/>
    <property type="match status" value="1"/>
</dbReference>
<comment type="subcellular location">
    <subcellularLocation>
        <location evidence="1 2">Nucleus</location>
    </subcellularLocation>
</comment>
<feature type="non-terminal residue" evidence="5">
    <location>
        <position position="1"/>
    </location>
</feature>
<dbReference type="CDD" id="cd00086">
    <property type="entry name" value="homeodomain"/>
    <property type="match status" value="1"/>
</dbReference>
<name>A0A8H7BCA3_9PLEO</name>
<evidence type="ECO:0000259" key="4">
    <source>
        <dbReference type="PROSITE" id="PS50071"/>
    </source>
</evidence>
<dbReference type="InterPro" id="IPR001356">
    <property type="entry name" value="HD"/>
</dbReference>
<organism evidence="5 6">
    <name type="scientific">Alternaria burnsii</name>
    <dbReference type="NCBI Taxonomy" id="1187904"/>
    <lineage>
        <taxon>Eukaryota</taxon>
        <taxon>Fungi</taxon>
        <taxon>Dikarya</taxon>
        <taxon>Ascomycota</taxon>
        <taxon>Pezizomycotina</taxon>
        <taxon>Dothideomycetes</taxon>
        <taxon>Pleosporomycetidae</taxon>
        <taxon>Pleosporales</taxon>
        <taxon>Pleosporineae</taxon>
        <taxon>Pleosporaceae</taxon>
        <taxon>Alternaria</taxon>
        <taxon>Alternaria sect. Alternaria</taxon>
    </lineage>
</organism>
<feature type="compositionally biased region" description="Polar residues" evidence="3">
    <location>
        <begin position="166"/>
        <end position="176"/>
    </location>
</feature>
<proteinExistence type="predicted"/>
<dbReference type="EMBL" id="JAAABM010000002">
    <property type="protein sequence ID" value="KAF7680798.1"/>
    <property type="molecule type" value="Genomic_DNA"/>
</dbReference>
<gene>
    <name evidence="5" type="ORF">GT037_002449</name>
</gene>
<protein>
    <recommendedName>
        <fullName evidence="4">Homeobox domain-containing protein</fullName>
    </recommendedName>
</protein>
<dbReference type="PROSITE" id="PS50071">
    <property type="entry name" value="HOMEOBOX_2"/>
    <property type="match status" value="1"/>
</dbReference>
<dbReference type="SUPFAM" id="SSF46689">
    <property type="entry name" value="Homeodomain-like"/>
    <property type="match status" value="1"/>
</dbReference>
<sequence>TEKFTPCLTHLLFTPTPPSPFVCLIVHPSTSNLEFICYMSQGWEASTGVGVLNDWFALHATEGPLPQYDEGFIPDFDESWLSAFMVDEVLLGPNSSHRQFNEGVTSFDDSADCNADVNLDTLALDGLPTPRMPSINRLDCPSDLLKDGASERVNTVATDEQETRIESANGSYMSSIDKTKPDLSEESLPTRAYHQRPAKRSTSDKPKSKRTKISNEARVVLDAHFDNSAYPTDGELVLLSGKTGLPVSVIKTWFVNARARKTMPGGNADADTNVNSQEFHERPERSLSLEPVVGRDSLQDLDRCSPAPSVASLERYVNQTADQDSVPTSVIESALQADHFLPALLVDAQPFDHCNTISRSRQQSPMRAFSTAGSNSSVGSRISVRSSRSHISVDSRGSRRGRKRWTQPPLPPEAHRRKITLAYTPEQPNGSFLHEKQVSESFLLRRLLRYEVPAPTFALGLAATNPSRIVPRGHDTRKPSIIAPTIGSAV</sequence>
<dbReference type="AlphaFoldDB" id="A0A8H7BCA3"/>
<dbReference type="Pfam" id="PF00046">
    <property type="entry name" value="Homeodomain"/>
    <property type="match status" value="1"/>
</dbReference>
<evidence type="ECO:0000313" key="5">
    <source>
        <dbReference type="EMBL" id="KAF7680798.1"/>
    </source>
</evidence>
<reference evidence="5" key="1">
    <citation type="submission" date="2020-01" db="EMBL/GenBank/DDBJ databases">
        <authorList>
            <person name="Feng Z.H.Z."/>
        </authorList>
    </citation>
    <scope>NUCLEOTIDE SEQUENCE</scope>
    <source>
        <strain evidence="5">CBS107.38</strain>
    </source>
</reference>
<keyword evidence="1 2" id="KW-0371">Homeobox</keyword>
<keyword evidence="1 2" id="KW-0238">DNA-binding</keyword>
<dbReference type="GO" id="GO:0005634">
    <property type="term" value="C:nucleus"/>
    <property type="evidence" value="ECO:0007669"/>
    <property type="project" value="UniProtKB-SubCell"/>
</dbReference>
<reference evidence="5" key="2">
    <citation type="submission" date="2020-08" db="EMBL/GenBank/DDBJ databases">
        <title>Draft Genome Sequence of Cumin Blight Pathogen Alternaria burnsii.</title>
        <authorList>
            <person name="Feng Z."/>
        </authorList>
    </citation>
    <scope>NUCLEOTIDE SEQUENCE</scope>
    <source>
        <strain evidence="5">CBS107.38</strain>
    </source>
</reference>
<feature type="region of interest" description="Disordered" evidence="3">
    <location>
        <begin position="166"/>
        <end position="215"/>
    </location>
</feature>
<feature type="domain" description="Homeobox" evidence="4">
    <location>
        <begin position="204"/>
        <end position="264"/>
    </location>
</feature>
<accession>A0A8H7BCA3</accession>
<dbReference type="GO" id="GO:0003677">
    <property type="term" value="F:DNA binding"/>
    <property type="evidence" value="ECO:0007669"/>
    <property type="project" value="UniProtKB-UniRule"/>
</dbReference>
<comment type="caution">
    <text evidence="5">The sequence shown here is derived from an EMBL/GenBank/DDBJ whole genome shotgun (WGS) entry which is preliminary data.</text>
</comment>
<feature type="compositionally biased region" description="Low complexity" evidence="3">
    <location>
        <begin position="373"/>
        <end position="390"/>
    </location>
</feature>
<keyword evidence="6" id="KW-1185">Reference proteome</keyword>
<feature type="DNA-binding region" description="Homeobox" evidence="1">
    <location>
        <begin position="206"/>
        <end position="265"/>
    </location>
</feature>
<evidence type="ECO:0000256" key="1">
    <source>
        <dbReference type="PROSITE-ProRule" id="PRU00108"/>
    </source>
</evidence>
<dbReference type="InterPro" id="IPR009057">
    <property type="entry name" value="Homeodomain-like_sf"/>
</dbReference>
<dbReference type="Proteomes" id="UP000596902">
    <property type="component" value="Unassembled WGS sequence"/>
</dbReference>
<evidence type="ECO:0000256" key="3">
    <source>
        <dbReference type="SAM" id="MobiDB-lite"/>
    </source>
</evidence>
<keyword evidence="1 2" id="KW-0539">Nucleus</keyword>
<evidence type="ECO:0000313" key="6">
    <source>
        <dbReference type="Proteomes" id="UP000596902"/>
    </source>
</evidence>
<dbReference type="GeneID" id="62200674"/>
<feature type="region of interest" description="Disordered" evidence="3">
    <location>
        <begin position="358"/>
        <end position="416"/>
    </location>
</feature>
<evidence type="ECO:0000256" key="2">
    <source>
        <dbReference type="RuleBase" id="RU000682"/>
    </source>
</evidence>
<dbReference type="SMART" id="SM00389">
    <property type="entry name" value="HOX"/>
    <property type="match status" value="1"/>
</dbReference>
<dbReference type="RefSeq" id="XP_038790788.1">
    <property type="nucleotide sequence ID" value="XM_038927496.1"/>
</dbReference>